<feature type="transmembrane region" description="Helical" evidence="1">
    <location>
        <begin position="637"/>
        <end position="658"/>
    </location>
</feature>
<keyword evidence="3" id="KW-1185">Reference proteome</keyword>
<evidence type="ECO:0000313" key="3">
    <source>
        <dbReference type="Proteomes" id="UP000475155"/>
    </source>
</evidence>
<keyword evidence="1" id="KW-0812">Transmembrane</keyword>
<feature type="transmembrane region" description="Helical" evidence="1">
    <location>
        <begin position="21"/>
        <end position="45"/>
    </location>
</feature>
<feature type="transmembrane region" description="Helical" evidence="1">
    <location>
        <begin position="735"/>
        <end position="760"/>
    </location>
</feature>
<accession>A0ABX0CBX3</accession>
<evidence type="ECO:0000313" key="2">
    <source>
        <dbReference type="EMBL" id="NEH11952.1"/>
    </source>
</evidence>
<feature type="transmembrane region" description="Helical" evidence="1">
    <location>
        <begin position="194"/>
        <end position="212"/>
    </location>
</feature>
<feature type="transmembrane region" description="Helical" evidence="1">
    <location>
        <begin position="330"/>
        <end position="354"/>
    </location>
</feature>
<feature type="transmembrane region" description="Helical" evidence="1">
    <location>
        <begin position="670"/>
        <end position="690"/>
    </location>
</feature>
<protein>
    <recommendedName>
        <fullName evidence="4">Glycosyltransferase</fullName>
    </recommendedName>
</protein>
<feature type="transmembrane region" description="Helical" evidence="1">
    <location>
        <begin position="391"/>
        <end position="415"/>
    </location>
</feature>
<feature type="transmembrane region" description="Helical" evidence="1">
    <location>
        <begin position="556"/>
        <end position="575"/>
    </location>
</feature>
<feature type="transmembrane region" description="Helical" evidence="1">
    <location>
        <begin position="490"/>
        <end position="518"/>
    </location>
</feature>
<name>A0ABX0CBX3_9BIFI</name>
<dbReference type="EMBL" id="WHZU01000011">
    <property type="protein sequence ID" value="NEH11952.1"/>
    <property type="molecule type" value="Genomic_DNA"/>
</dbReference>
<keyword evidence="1" id="KW-0472">Membrane</keyword>
<feature type="transmembrane region" description="Helical" evidence="1">
    <location>
        <begin position="422"/>
        <end position="439"/>
    </location>
</feature>
<comment type="caution">
    <text evidence="2">The sequence shown here is derived from an EMBL/GenBank/DDBJ whole genome shotgun (WGS) entry which is preliminary data.</text>
</comment>
<evidence type="ECO:0008006" key="4">
    <source>
        <dbReference type="Google" id="ProtNLM"/>
    </source>
</evidence>
<feature type="transmembrane region" description="Helical" evidence="1">
    <location>
        <begin position="232"/>
        <end position="253"/>
    </location>
</feature>
<organism evidence="2 3">
    <name type="scientific">Bifidobacterium saimiriisciurei</name>
    <dbReference type="NCBI Taxonomy" id="2661627"/>
    <lineage>
        <taxon>Bacteria</taxon>
        <taxon>Bacillati</taxon>
        <taxon>Actinomycetota</taxon>
        <taxon>Actinomycetes</taxon>
        <taxon>Bifidobacteriales</taxon>
        <taxon>Bifidobacteriaceae</taxon>
        <taxon>Bifidobacterium</taxon>
    </lineage>
</organism>
<feature type="transmembrane region" description="Helical" evidence="1">
    <location>
        <begin position="366"/>
        <end position="385"/>
    </location>
</feature>
<dbReference type="RefSeq" id="WP_163199084.1">
    <property type="nucleotide sequence ID" value="NZ_WHZU01000011.1"/>
</dbReference>
<proteinExistence type="predicted"/>
<gene>
    <name evidence="2" type="ORF">GFD18_07605</name>
</gene>
<dbReference type="Proteomes" id="UP000475155">
    <property type="component" value="Unassembled WGS sequence"/>
</dbReference>
<sequence>MNARIASVRPWLRSLPVNHRYGCVAAAIILVLEIVCFNLPFWTAISAPAPVESPHMTLGEGLARSGAGVLRVDDPTKAYIEVSGLTDSAGAAGETVRYVRFASGSATNRDAALDDDRHPFDWALHVRIDARTADGVWHTGTDDSFHRHVRPSTYLRNRASDGPVGAVRVWIQETQGAQFAFDTLEVNAHPPLRISPVRVLAMSAVAVVFAMLRPRSRLYRIALNTHSRRQRIAFAAIIVPFAAMFVFTVWNAIWSGSSDVFHQPYSYVYDFNQYAQVADSLLHGRPWLDLPVPQALLDAANPYDVATRDRLLSQGVGDIYWDHVFFDGHWYTYFGVVPSVLLFLPYQAITSLWIEGGAWLPTPVATAVFLFGFLIFSLLLVIRIIDRFFPTISVGVVILLLVVFACGSNAWFLWLRPTFYELAPSSALMFTALGLWLWLSARRVRMPGNDGNGNGDNDDKPRWRTWTINDPALTADPEADGIRIDLRRVAFGSLCIALTLGCRATFIFSALLFLPIFADEIRAGRMLRFLGVLLPRRMRLLPWPRRGLWTTWRSDLAAMLPAAAVFAALFAYNLWRFGSPLDFGNDYQLTVTDLTRYHEPLSVLPQVLGYYLFQPPRLIDSFPWLDVPFTHVEPWQYTERMICGFLWFMPACLLIAALPAMRRTLMRHRIWGLACSLLALGVLELVFVAYKGGLDWRYVSDFGWLFSLVAAMTIPAIFEWSANRRFLFSVGQARLARIAVCVVVALVFATMLMTIAGTFVPSKISPLIRTNPTAYYAVRSWFVW</sequence>
<reference evidence="2 3" key="1">
    <citation type="submission" date="2019-10" db="EMBL/GenBank/DDBJ databases">
        <title>Bifidobacterium from non-human primates.</title>
        <authorList>
            <person name="Modesto M."/>
        </authorList>
    </citation>
    <scope>NUCLEOTIDE SEQUENCE [LARGE SCALE GENOMIC DNA]</scope>
    <source>
        <strain evidence="2 3">SMA1</strain>
    </source>
</reference>
<evidence type="ECO:0000256" key="1">
    <source>
        <dbReference type="SAM" id="Phobius"/>
    </source>
</evidence>
<keyword evidence="1" id="KW-1133">Transmembrane helix</keyword>
<feature type="transmembrane region" description="Helical" evidence="1">
    <location>
        <begin position="702"/>
        <end position="723"/>
    </location>
</feature>